<dbReference type="EMBL" id="JAYJJR010000016">
    <property type="protein sequence ID" value="MEB3023408.1"/>
    <property type="molecule type" value="Genomic_DNA"/>
</dbReference>
<dbReference type="Proteomes" id="UP001299596">
    <property type="component" value="Unassembled WGS sequence"/>
</dbReference>
<dbReference type="RefSeq" id="WP_329780407.1">
    <property type="nucleotide sequence ID" value="NZ_JAYJJR010000016.1"/>
</dbReference>
<gene>
    <name evidence="1" type="ORF">K6T79_20500</name>
</gene>
<name>A0ABU5XM93_9MYCO</name>
<organism evidence="1 2">
    <name type="scientific">[Mycobacterium] crassicus</name>
    <dbReference type="NCBI Taxonomy" id="2872309"/>
    <lineage>
        <taxon>Bacteria</taxon>
        <taxon>Bacillati</taxon>
        <taxon>Actinomycetota</taxon>
        <taxon>Actinomycetes</taxon>
        <taxon>Mycobacteriales</taxon>
        <taxon>Mycobacteriaceae</taxon>
        <taxon>Mycolicibacter</taxon>
    </lineage>
</organism>
<protein>
    <submittedName>
        <fullName evidence="1">Uncharacterized protein</fullName>
    </submittedName>
</protein>
<evidence type="ECO:0000313" key="2">
    <source>
        <dbReference type="Proteomes" id="UP001299596"/>
    </source>
</evidence>
<sequence length="53" mass="6047">MAHWRIDDLAMDQVSIIEADTKDDAVKLYLECRESNLLVQPATDIDIANFSHD</sequence>
<proteinExistence type="predicted"/>
<comment type="caution">
    <text evidence="1">The sequence shown here is derived from an EMBL/GenBank/DDBJ whole genome shotgun (WGS) entry which is preliminary data.</text>
</comment>
<keyword evidence="2" id="KW-1185">Reference proteome</keyword>
<accession>A0ABU5XM93</accession>
<evidence type="ECO:0000313" key="1">
    <source>
        <dbReference type="EMBL" id="MEB3023408.1"/>
    </source>
</evidence>
<reference evidence="1 2" key="1">
    <citation type="submission" date="2023-12" db="EMBL/GenBank/DDBJ databases">
        <title>Description of new species of Mycobacterium terrae complex isolated from sewage at the Sao Paulo Zoological Park Foundation in Brazil.</title>
        <authorList>
            <person name="Romagnoli C.L."/>
            <person name="Conceicao E.C."/>
            <person name="Machado E."/>
            <person name="Barreto L.B.P.F."/>
            <person name="Sharma A."/>
            <person name="Silva N.M."/>
            <person name="Marques L.E."/>
            <person name="Juliana M.A."/>
            <person name="Lourenco M.C.S."/>
            <person name="Digiampietri L.A."/>
            <person name="Suffys P.N."/>
            <person name="Viana-Niero C."/>
        </authorList>
    </citation>
    <scope>NUCLEOTIDE SEQUENCE [LARGE SCALE GENOMIC DNA]</scope>
    <source>
        <strain evidence="1 2">MYC098</strain>
    </source>
</reference>